<feature type="compositionally biased region" description="Polar residues" evidence="1">
    <location>
        <begin position="53"/>
        <end position="69"/>
    </location>
</feature>
<dbReference type="Proteomes" id="UP000031668">
    <property type="component" value="Unassembled WGS sequence"/>
</dbReference>
<comment type="caution">
    <text evidence="2">The sequence shown here is derived from an EMBL/GenBank/DDBJ whole genome shotgun (WGS) entry which is preliminary data.</text>
</comment>
<evidence type="ECO:0000313" key="2">
    <source>
        <dbReference type="EMBL" id="KII63535.1"/>
    </source>
</evidence>
<evidence type="ECO:0000256" key="1">
    <source>
        <dbReference type="SAM" id="MobiDB-lite"/>
    </source>
</evidence>
<sequence length="152" mass="17318">MKISTRDNARRSVHAKLTMRNKLPNNRQTIKVKRFLANKQPIDPRLSIPGGSQKKSGGIQTSPERSSGYWSHERQAAKRARRLKITCMTGVIEFTVSTTTGQPTLVSDLYIFWIHVPRFLKPGPDCRIARRTLICPLIVSVLQYKYGCINRP</sequence>
<keyword evidence="3" id="KW-1185">Reference proteome</keyword>
<protein>
    <submittedName>
        <fullName evidence="2">Uncharacterized protein</fullName>
    </submittedName>
</protein>
<proteinExistence type="predicted"/>
<feature type="region of interest" description="Disordered" evidence="1">
    <location>
        <begin position="42"/>
        <end position="73"/>
    </location>
</feature>
<evidence type="ECO:0000313" key="3">
    <source>
        <dbReference type="Proteomes" id="UP000031668"/>
    </source>
</evidence>
<reference evidence="2 3" key="1">
    <citation type="journal article" date="2014" name="Genome Biol. Evol.">
        <title>The genome of the myxosporean Thelohanellus kitauei shows adaptations to nutrient acquisition within its fish host.</title>
        <authorList>
            <person name="Yang Y."/>
            <person name="Xiong J."/>
            <person name="Zhou Z."/>
            <person name="Huo F."/>
            <person name="Miao W."/>
            <person name="Ran C."/>
            <person name="Liu Y."/>
            <person name="Zhang J."/>
            <person name="Feng J."/>
            <person name="Wang M."/>
            <person name="Wang M."/>
            <person name="Wang L."/>
            <person name="Yao B."/>
        </authorList>
    </citation>
    <scope>NUCLEOTIDE SEQUENCE [LARGE SCALE GENOMIC DNA]</scope>
    <source>
        <strain evidence="2">Wuqing</strain>
    </source>
</reference>
<name>A0A0C2M970_THEKT</name>
<organism evidence="2 3">
    <name type="scientific">Thelohanellus kitauei</name>
    <name type="common">Myxosporean</name>
    <dbReference type="NCBI Taxonomy" id="669202"/>
    <lineage>
        <taxon>Eukaryota</taxon>
        <taxon>Metazoa</taxon>
        <taxon>Cnidaria</taxon>
        <taxon>Myxozoa</taxon>
        <taxon>Myxosporea</taxon>
        <taxon>Bivalvulida</taxon>
        <taxon>Platysporina</taxon>
        <taxon>Myxobolidae</taxon>
        <taxon>Thelohanellus</taxon>
    </lineage>
</organism>
<dbReference type="AlphaFoldDB" id="A0A0C2M970"/>
<accession>A0A0C2M970</accession>
<dbReference type="EMBL" id="JWZT01004658">
    <property type="protein sequence ID" value="KII63535.1"/>
    <property type="molecule type" value="Genomic_DNA"/>
</dbReference>
<gene>
    <name evidence="2" type="ORF">RF11_16342</name>
</gene>